<evidence type="ECO:0000313" key="1">
    <source>
        <dbReference type="EMBL" id="GAA4728566.1"/>
    </source>
</evidence>
<gene>
    <name evidence="1" type="ORF">GCM10023350_09640</name>
</gene>
<accession>A0ABP8YFA0</accession>
<protein>
    <submittedName>
        <fullName evidence="1">Uncharacterized protein</fullName>
    </submittedName>
</protein>
<proteinExistence type="predicted"/>
<comment type="caution">
    <text evidence="1">The sequence shown here is derived from an EMBL/GenBank/DDBJ whole genome shotgun (WGS) entry which is preliminary data.</text>
</comment>
<name>A0ABP8YFA0_9ACTN</name>
<keyword evidence="2" id="KW-1185">Reference proteome</keyword>
<dbReference type="EMBL" id="BAABKN010000006">
    <property type="protein sequence ID" value="GAA4728566.1"/>
    <property type="molecule type" value="Genomic_DNA"/>
</dbReference>
<reference evidence="2" key="1">
    <citation type="journal article" date="2019" name="Int. J. Syst. Evol. Microbiol.">
        <title>The Global Catalogue of Microorganisms (GCM) 10K type strain sequencing project: providing services to taxonomists for standard genome sequencing and annotation.</title>
        <authorList>
            <consortium name="The Broad Institute Genomics Platform"/>
            <consortium name="The Broad Institute Genome Sequencing Center for Infectious Disease"/>
            <person name="Wu L."/>
            <person name="Ma J."/>
        </authorList>
    </citation>
    <scope>NUCLEOTIDE SEQUENCE [LARGE SCALE GENOMIC DNA]</scope>
    <source>
        <strain evidence="2">JCM 18532</strain>
    </source>
</reference>
<sequence>MSCGSPTVYEEHCRPPVDRRDMCLAEAERHSLAPLARIRATGPGPRRDELEQAGICDAKVAAVEGLRWPVVSSSSSSATWWSRPQCETVSALGEAGTSRKGRCAMLLAQRIARGAALEMPAQGIRVVGLKWA</sequence>
<dbReference type="Proteomes" id="UP001499882">
    <property type="component" value="Unassembled WGS sequence"/>
</dbReference>
<evidence type="ECO:0000313" key="2">
    <source>
        <dbReference type="Proteomes" id="UP001499882"/>
    </source>
</evidence>
<organism evidence="1 2">
    <name type="scientific">Nocardioides endophyticus</name>
    <dbReference type="NCBI Taxonomy" id="1353775"/>
    <lineage>
        <taxon>Bacteria</taxon>
        <taxon>Bacillati</taxon>
        <taxon>Actinomycetota</taxon>
        <taxon>Actinomycetes</taxon>
        <taxon>Propionibacteriales</taxon>
        <taxon>Nocardioidaceae</taxon>
        <taxon>Nocardioides</taxon>
    </lineage>
</organism>